<feature type="domain" description="DUF2249" evidence="1">
    <location>
        <begin position="14"/>
        <end position="77"/>
    </location>
</feature>
<accession>A0ABW3LH38</accession>
<sequence length="79" mass="9602">MNDVQYTAKVHAPEIEPRFRHPRIFEVFDELQPGEYMELSNDHDPKPLHYQFMMEREGTFSWEYLEEGPMLWRVCIGKK</sequence>
<organism evidence="2 3">
    <name type="scientific">Virgibacillus byunsanensis</name>
    <dbReference type="NCBI Taxonomy" id="570945"/>
    <lineage>
        <taxon>Bacteria</taxon>
        <taxon>Bacillati</taxon>
        <taxon>Bacillota</taxon>
        <taxon>Bacilli</taxon>
        <taxon>Bacillales</taxon>
        <taxon>Bacillaceae</taxon>
        <taxon>Virgibacillus</taxon>
    </lineage>
</organism>
<evidence type="ECO:0000313" key="2">
    <source>
        <dbReference type="EMBL" id="MFD1037703.1"/>
    </source>
</evidence>
<gene>
    <name evidence="2" type="ORF">ACFQ3N_04635</name>
</gene>
<protein>
    <submittedName>
        <fullName evidence="2">DUF2249 domain-containing protein</fullName>
    </submittedName>
</protein>
<reference evidence="3" key="1">
    <citation type="journal article" date="2019" name="Int. J. Syst. Evol. Microbiol.">
        <title>The Global Catalogue of Microorganisms (GCM) 10K type strain sequencing project: providing services to taxonomists for standard genome sequencing and annotation.</title>
        <authorList>
            <consortium name="The Broad Institute Genomics Platform"/>
            <consortium name="The Broad Institute Genome Sequencing Center for Infectious Disease"/>
            <person name="Wu L."/>
            <person name="Ma J."/>
        </authorList>
    </citation>
    <scope>NUCLEOTIDE SEQUENCE [LARGE SCALE GENOMIC DNA]</scope>
    <source>
        <strain evidence="3">CCUG 56754</strain>
    </source>
</reference>
<comment type="caution">
    <text evidence="2">The sequence shown here is derived from an EMBL/GenBank/DDBJ whole genome shotgun (WGS) entry which is preliminary data.</text>
</comment>
<dbReference type="EMBL" id="JBHTKJ010000010">
    <property type="protein sequence ID" value="MFD1037703.1"/>
    <property type="molecule type" value="Genomic_DNA"/>
</dbReference>
<dbReference type="InterPro" id="IPR018720">
    <property type="entry name" value="DUF2249"/>
</dbReference>
<keyword evidence="3" id="KW-1185">Reference proteome</keyword>
<dbReference type="RefSeq" id="WP_390360019.1">
    <property type="nucleotide sequence ID" value="NZ_JBHTKJ010000010.1"/>
</dbReference>
<evidence type="ECO:0000313" key="3">
    <source>
        <dbReference type="Proteomes" id="UP001597040"/>
    </source>
</evidence>
<evidence type="ECO:0000259" key="1">
    <source>
        <dbReference type="Pfam" id="PF10006"/>
    </source>
</evidence>
<name>A0ABW3LH38_9BACI</name>
<dbReference type="Proteomes" id="UP001597040">
    <property type="component" value="Unassembled WGS sequence"/>
</dbReference>
<proteinExistence type="predicted"/>
<dbReference type="Pfam" id="PF10006">
    <property type="entry name" value="DUF2249"/>
    <property type="match status" value="1"/>
</dbReference>